<dbReference type="Gene3D" id="3.60.15.10">
    <property type="entry name" value="Ribonuclease Z/Hydroxyacylglutathione hydrolase-like"/>
    <property type="match status" value="3"/>
</dbReference>
<feature type="region of interest" description="Disordered" evidence="11">
    <location>
        <begin position="947"/>
        <end position="995"/>
    </location>
</feature>
<dbReference type="EMBL" id="JAGMWT010000031">
    <property type="protein sequence ID" value="KAH7109630.1"/>
    <property type="molecule type" value="Genomic_DNA"/>
</dbReference>
<reference evidence="13" key="1">
    <citation type="journal article" date="2021" name="Nat. Commun.">
        <title>Genetic determinants of endophytism in the Arabidopsis root mycobiome.</title>
        <authorList>
            <person name="Mesny F."/>
            <person name="Miyauchi S."/>
            <person name="Thiergart T."/>
            <person name="Pickel B."/>
            <person name="Atanasova L."/>
            <person name="Karlsson M."/>
            <person name="Huettel B."/>
            <person name="Barry K.W."/>
            <person name="Haridas S."/>
            <person name="Chen C."/>
            <person name="Bauer D."/>
            <person name="Andreopoulos W."/>
            <person name="Pangilinan J."/>
            <person name="LaButti K."/>
            <person name="Riley R."/>
            <person name="Lipzen A."/>
            <person name="Clum A."/>
            <person name="Drula E."/>
            <person name="Henrissat B."/>
            <person name="Kohler A."/>
            <person name="Grigoriev I.V."/>
            <person name="Martin F.M."/>
            <person name="Hacquard S."/>
        </authorList>
    </citation>
    <scope>NUCLEOTIDE SEQUENCE</scope>
    <source>
        <strain evidence="13">MPI-CAGE-CH-0243</strain>
    </source>
</reference>
<evidence type="ECO:0000256" key="11">
    <source>
        <dbReference type="SAM" id="MobiDB-lite"/>
    </source>
</evidence>
<keyword evidence="6" id="KW-0540">Nuclease</keyword>
<dbReference type="GO" id="GO:0046872">
    <property type="term" value="F:metal ion binding"/>
    <property type="evidence" value="ECO:0007669"/>
    <property type="project" value="UniProtKB-KW"/>
</dbReference>
<gene>
    <name evidence="13" type="ORF">B0J11DRAFT_448864</name>
</gene>
<protein>
    <recommendedName>
        <fullName evidence="4">ribonuclease Z</fullName>
        <ecNumber evidence="4">3.1.26.11</ecNumber>
    </recommendedName>
</protein>
<dbReference type="InterPro" id="IPR036866">
    <property type="entry name" value="RibonucZ/Hydroxyglut_hydro"/>
</dbReference>
<feature type="domain" description="tRNase Z endonuclease" evidence="12">
    <location>
        <begin position="7"/>
        <end position="68"/>
    </location>
</feature>
<evidence type="ECO:0000256" key="10">
    <source>
        <dbReference type="ARBA" id="ARBA00022833"/>
    </source>
</evidence>
<evidence type="ECO:0000256" key="8">
    <source>
        <dbReference type="ARBA" id="ARBA00022759"/>
    </source>
</evidence>
<dbReference type="CDD" id="cd07718">
    <property type="entry name" value="RNaseZ_ELAC1_ELAC2-C-term-like_MBL-fold"/>
    <property type="match status" value="1"/>
</dbReference>
<keyword evidence="9" id="KW-0378">Hydrolase</keyword>
<evidence type="ECO:0000256" key="7">
    <source>
        <dbReference type="ARBA" id="ARBA00022723"/>
    </source>
</evidence>
<keyword evidence="5" id="KW-0819">tRNA processing</keyword>
<dbReference type="EC" id="3.1.26.11" evidence="4"/>
<evidence type="ECO:0000256" key="4">
    <source>
        <dbReference type="ARBA" id="ARBA00012477"/>
    </source>
</evidence>
<sequence length="995" mass="108763">MDSKLHFVTTPTADTPGTTLILTTPKRNYLFGSQSEGTQRAFTQMGHRLTKVQDYFLTGRCDWHNTGGLLGTTLTLADVTGTAHESAMELYQKAIDRGRTVPEPTRPRMHIYGPPNLKHLLSTCRRFIFRKGMPIIATEYKNIAPAKSADDAILPTWQDEIINVWAFSIIPSGGCVDSRSEEAMNLRKKAFDAELNVFDDFQAPRSESAEDRESRYDHIRTSVVKQMFDSDWSFDTLVERHISEVEMPAAIFVRNPQTKAIEKYRGPMPGGEEPLPDLRVLTRTPWPAALVTALPPTAPAPESVCYIVRTHAARGKFDLNRAQELGIPRGKSYAALAAGESVTLETGETITSDMVLGPDRPGQGFAVLDVPTIDYLQNLVEREELSSSSVMQGVNACIWILGPGVAGHQLFHQFTQKLDQVQHILSTSDTCPTRLSFDSVAAQTIRLGQIDPARYRAPYHDNTSLPQKSFRSVAASNGTAPANAIVADRGLKLNIMPRFELDKTLIPSLIDTPAVQGQTSPEIIEEARLAHENIENDKVALQAWRQLVASPNTEVITLGTGSALPSKYRNVSATLVRVPGVGNYLFDAGENTLGQLQRMFSPEELREVLQNLRMIWISHLHADHHLGTASVIKAWYQVVHNSVPAGEIPSGEALDSQLSTYGLSVISHGGMLKWLYEYSEVEDFGYSRILPLFMDAAPHKLGTGSSLIIQRSPTSREVLPTSLYGPVLGLSDIQAVYVSHCHGAMAVSLTFPQTDSTSTTKPLKVSYSGDCRPSHDFTLIGKDTTVLIHEATFDDELLGDAKAKKHSTTSEALGIGARMGAKAVVLTHFSQRYQKIPVLQTVSDGDREDELLADGAIEDPEPKAGGEPDGDDDVEMAENPETTGTTTATIDTPAFKLRRENSLEKVIKIRAKDMKVAIAFDYMRVRIGEIAELEKFNGALNRLLVQDEEDEGSGGKGKGGGGGGGNDGKKGLNGNGKKNGDGKEGGRNKKSKRNN</sequence>
<comment type="caution">
    <text evidence="13">The sequence shown here is derived from an EMBL/GenBank/DDBJ whole genome shotgun (WGS) entry which is preliminary data.</text>
</comment>
<feature type="compositionally biased region" description="Low complexity" evidence="11">
    <location>
        <begin position="882"/>
        <end position="892"/>
    </location>
</feature>
<keyword evidence="10" id="KW-0862">Zinc</keyword>
<name>A0A9P9CYW8_9PLEO</name>
<dbReference type="GO" id="GO:1990180">
    <property type="term" value="P:mitochondrial tRNA 3'-end processing"/>
    <property type="evidence" value="ECO:0007669"/>
    <property type="project" value="TreeGrafter"/>
</dbReference>
<evidence type="ECO:0000256" key="9">
    <source>
        <dbReference type="ARBA" id="ARBA00022801"/>
    </source>
</evidence>
<evidence type="ECO:0000256" key="5">
    <source>
        <dbReference type="ARBA" id="ARBA00022694"/>
    </source>
</evidence>
<dbReference type="PANTHER" id="PTHR12553:SF49">
    <property type="entry name" value="ZINC PHOSPHODIESTERASE ELAC PROTEIN 2"/>
    <property type="match status" value="1"/>
</dbReference>
<dbReference type="Proteomes" id="UP000700596">
    <property type="component" value="Unassembled WGS sequence"/>
</dbReference>
<accession>A0A9P9CYW8</accession>
<feature type="region of interest" description="Disordered" evidence="11">
    <location>
        <begin position="853"/>
        <end position="893"/>
    </location>
</feature>
<keyword evidence="8" id="KW-0255">Endonuclease</keyword>
<evidence type="ECO:0000313" key="13">
    <source>
        <dbReference type="EMBL" id="KAH7109630.1"/>
    </source>
</evidence>
<evidence type="ECO:0000256" key="1">
    <source>
        <dbReference type="ARBA" id="ARBA00000402"/>
    </source>
</evidence>
<comment type="cofactor">
    <cofactor evidence="2">
        <name>Zn(2+)</name>
        <dbReference type="ChEBI" id="CHEBI:29105"/>
    </cofactor>
</comment>
<dbReference type="InterPro" id="IPR027794">
    <property type="entry name" value="tRNase_Z_dom"/>
</dbReference>
<evidence type="ECO:0000256" key="3">
    <source>
        <dbReference type="ARBA" id="ARBA00007823"/>
    </source>
</evidence>
<dbReference type="OrthoDB" id="527344at2759"/>
<dbReference type="InterPro" id="IPR047151">
    <property type="entry name" value="RNZ2-like"/>
</dbReference>
<feature type="compositionally biased region" description="Gly residues" evidence="11">
    <location>
        <begin position="954"/>
        <end position="974"/>
    </location>
</feature>
<keyword evidence="7" id="KW-0479">Metal-binding</keyword>
<evidence type="ECO:0000256" key="6">
    <source>
        <dbReference type="ARBA" id="ARBA00022722"/>
    </source>
</evidence>
<organism evidence="13 14">
    <name type="scientific">Dendryphion nanum</name>
    <dbReference type="NCBI Taxonomy" id="256645"/>
    <lineage>
        <taxon>Eukaryota</taxon>
        <taxon>Fungi</taxon>
        <taxon>Dikarya</taxon>
        <taxon>Ascomycota</taxon>
        <taxon>Pezizomycotina</taxon>
        <taxon>Dothideomycetes</taxon>
        <taxon>Pleosporomycetidae</taxon>
        <taxon>Pleosporales</taxon>
        <taxon>Torulaceae</taxon>
        <taxon>Dendryphion</taxon>
    </lineage>
</organism>
<feature type="compositionally biased region" description="Acidic residues" evidence="11">
    <location>
        <begin position="868"/>
        <end position="878"/>
    </location>
</feature>
<keyword evidence="14" id="KW-1185">Reference proteome</keyword>
<evidence type="ECO:0000256" key="2">
    <source>
        <dbReference type="ARBA" id="ARBA00001947"/>
    </source>
</evidence>
<dbReference type="GO" id="GO:0005739">
    <property type="term" value="C:mitochondrion"/>
    <property type="evidence" value="ECO:0007669"/>
    <property type="project" value="TreeGrafter"/>
</dbReference>
<evidence type="ECO:0000259" key="12">
    <source>
        <dbReference type="Pfam" id="PF13691"/>
    </source>
</evidence>
<dbReference type="GO" id="GO:0042781">
    <property type="term" value="F:3'-tRNA processing endoribonuclease activity"/>
    <property type="evidence" value="ECO:0007669"/>
    <property type="project" value="UniProtKB-EC"/>
</dbReference>
<comment type="similarity">
    <text evidence="3">Belongs to the RNase Z family.</text>
</comment>
<proteinExistence type="inferred from homology"/>
<evidence type="ECO:0000313" key="14">
    <source>
        <dbReference type="Proteomes" id="UP000700596"/>
    </source>
</evidence>
<feature type="compositionally biased region" description="Basic and acidic residues" evidence="11">
    <location>
        <begin position="978"/>
        <end position="987"/>
    </location>
</feature>
<dbReference type="AlphaFoldDB" id="A0A9P9CYW8"/>
<dbReference type="Pfam" id="PF13691">
    <property type="entry name" value="Lactamase_B_4"/>
    <property type="match status" value="1"/>
</dbReference>
<comment type="catalytic activity">
    <reaction evidence="1">
        <text>Endonucleolytic cleavage of RNA, removing extra 3' nucleotides from tRNA precursor, generating 3' termini of tRNAs. A 3'-hydroxy group is left at the tRNA terminus and a 5'-phosphoryl group is left at the trailer molecule.</text>
        <dbReference type="EC" id="3.1.26.11"/>
    </reaction>
</comment>
<dbReference type="PANTHER" id="PTHR12553">
    <property type="entry name" value="ZINC PHOSPHODIESTERASE ELAC PROTEIN 2"/>
    <property type="match status" value="1"/>
</dbReference>
<dbReference type="SUPFAM" id="SSF56281">
    <property type="entry name" value="Metallo-hydrolase/oxidoreductase"/>
    <property type="match status" value="2"/>
</dbReference>